<dbReference type="Proteomes" id="UP000817658">
    <property type="component" value="Chromosome 1"/>
</dbReference>
<evidence type="ECO:0000256" key="1">
    <source>
        <dbReference type="SAM" id="MobiDB-lite"/>
    </source>
</evidence>
<gene>
    <name evidence="2" type="primary">P0003E08.18</name>
</gene>
<accession>Q5SN60</accession>
<proteinExistence type="predicted"/>
<reference evidence="2" key="1">
    <citation type="journal article" date="2002" name="Nature">
        <title>The genome sequence and structure of rice chromosome 1.</title>
        <authorList>
            <person name="Sasaki T."/>
            <person name="Matsumoto T."/>
            <person name="Yamamoto K."/>
            <person name="Sakata K."/>
            <person name="Baba T."/>
            <person name="Katayose Y."/>
            <person name="Wu J."/>
            <person name="Niimura Y."/>
            <person name="Cheng Z."/>
            <person name="Nagamura Y."/>
            <person name="Antonio B.A."/>
            <person name="Kanamori H."/>
            <person name="Hosokawa S."/>
            <person name="Masukawa M."/>
            <person name="Arikawa K."/>
            <person name="Chiden Y."/>
            <person name="Hayashi M."/>
            <person name="Okamoto M."/>
            <person name="Ando T."/>
            <person name="Aoki H."/>
            <person name="Arita K."/>
            <person name="Hamada M."/>
            <person name="Harada C."/>
            <person name="Hijishita S."/>
            <person name="Honda M."/>
            <person name="Ichikawa Y."/>
            <person name="Idonuma A."/>
            <person name="Iijima M."/>
            <person name="Ikeda M."/>
            <person name="Ikeno M."/>
            <person name="Itoh S."/>
            <person name="Itoh T."/>
            <person name="Itoh Y."/>
            <person name="Itoh Y."/>
            <person name="Iwabuchi A."/>
            <person name="Kamiya K."/>
            <person name="Karasawa W."/>
            <person name="Katagiri S."/>
            <person name="Kikuta A."/>
            <person name="Kobayashi N."/>
            <person name="Kono I."/>
            <person name="Machita K."/>
            <person name="Maehara T."/>
            <person name="Mizuno H."/>
            <person name="Mizubayashi T."/>
            <person name="Mukai Y."/>
            <person name="Nagasaki H."/>
            <person name="Nakashima M."/>
            <person name="Nakama Y."/>
            <person name="Nakamichi Y."/>
            <person name="Nakamura M."/>
            <person name="Namiki N."/>
            <person name="Negishi M."/>
            <person name="Ohta I."/>
            <person name="Ono N."/>
            <person name="Saji S."/>
            <person name="Sakai K."/>
            <person name="Shibata M."/>
            <person name="Shimokawa T."/>
            <person name="Shomura A."/>
            <person name="Song J."/>
            <person name="Takazaki Y."/>
            <person name="Terasawa K."/>
            <person name="Tsuji K."/>
            <person name="Waki K."/>
            <person name="Yamagata H."/>
            <person name="Yamane H."/>
            <person name="Yoshiki S."/>
            <person name="Yoshihara R."/>
            <person name="Yukawa K."/>
            <person name="Zhong H."/>
            <person name="Iwama H."/>
            <person name="Endo T."/>
            <person name="Ito H."/>
            <person name="Hahn J.H."/>
            <person name="Kim H.I."/>
            <person name="Eun M.Y."/>
            <person name="Yano M."/>
            <person name="Jiang J."/>
            <person name="Gojobori T."/>
        </authorList>
    </citation>
    <scope>NUCLEOTIDE SEQUENCE [LARGE SCALE GENOMIC DNA]</scope>
</reference>
<dbReference type="AlphaFoldDB" id="Q5SN60"/>
<feature type="compositionally biased region" description="Basic residues" evidence="1">
    <location>
        <begin position="61"/>
        <end position="70"/>
    </location>
</feature>
<evidence type="ECO:0000313" key="2">
    <source>
        <dbReference type="EMBL" id="BAD72350.1"/>
    </source>
</evidence>
<organism evidence="2">
    <name type="scientific">Oryza sativa subsp. japonica</name>
    <name type="common">Rice</name>
    <dbReference type="NCBI Taxonomy" id="39947"/>
    <lineage>
        <taxon>Eukaryota</taxon>
        <taxon>Viridiplantae</taxon>
        <taxon>Streptophyta</taxon>
        <taxon>Embryophyta</taxon>
        <taxon>Tracheophyta</taxon>
        <taxon>Spermatophyta</taxon>
        <taxon>Magnoliopsida</taxon>
        <taxon>Liliopsida</taxon>
        <taxon>Poales</taxon>
        <taxon>Poaceae</taxon>
        <taxon>BOP clade</taxon>
        <taxon>Oryzoideae</taxon>
        <taxon>Oryzeae</taxon>
        <taxon>Oryzinae</taxon>
        <taxon>Oryza</taxon>
        <taxon>Oryza sativa</taxon>
    </lineage>
</organism>
<protein>
    <submittedName>
        <fullName evidence="2">Uncharacterized protein</fullName>
    </submittedName>
</protein>
<dbReference type="EMBL" id="AP003222">
    <property type="protein sequence ID" value="BAD72350.1"/>
    <property type="molecule type" value="Genomic_DNA"/>
</dbReference>
<sequence>MEGIGRWHGVDSGEAGGEDARRRRRGGEGMAVAASAPGAESQKEGRGWRSAGADSGEPASRGRHRAWSRGGWRCRARANRNWRYWLVRR</sequence>
<name>Q5SN60_ORYSJ</name>
<feature type="region of interest" description="Disordered" evidence="1">
    <location>
        <begin position="1"/>
        <end position="70"/>
    </location>
</feature>